<dbReference type="Gene3D" id="3.10.180.10">
    <property type="entry name" value="2,3-Dihydroxybiphenyl 1,2-Dioxygenase, domain 1"/>
    <property type="match status" value="1"/>
</dbReference>
<dbReference type="Pfam" id="PF00903">
    <property type="entry name" value="Glyoxalase"/>
    <property type="match status" value="1"/>
</dbReference>
<feature type="domain" description="VOC" evidence="1">
    <location>
        <begin position="5"/>
        <end position="119"/>
    </location>
</feature>
<dbReference type="Proteomes" id="UP000198242">
    <property type="component" value="Chromosome I"/>
</dbReference>
<dbReference type="PANTHER" id="PTHR33993">
    <property type="entry name" value="GLYOXALASE-RELATED"/>
    <property type="match status" value="1"/>
</dbReference>
<accession>A0A1C4VWP3</accession>
<dbReference type="EMBL" id="LT607411">
    <property type="protein sequence ID" value="SCE88392.1"/>
    <property type="molecule type" value="Genomic_DNA"/>
</dbReference>
<name>A0A1C4VWP3_MICVI</name>
<reference evidence="3" key="1">
    <citation type="submission" date="2016-06" db="EMBL/GenBank/DDBJ databases">
        <authorList>
            <person name="Varghese N."/>
            <person name="Submissions Spin"/>
        </authorList>
    </citation>
    <scope>NUCLEOTIDE SEQUENCE [LARGE SCALE GENOMIC DNA]</scope>
    <source>
        <strain evidence="3">DSM 43909</strain>
    </source>
</reference>
<dbReference type="SUPFAM" id="SSF54593">
    <property type="entry name" value="Glyoxalase/Bleomycin resistance protein/Dihydroxybiphenyl dioxygenase"/>
    <property type="match status" value="1"/>
</dbReference>
<evidence type="ECO:0000259" key="1">
    <source>
        <dbReference type="PROSITE" id="PS51819"/>
    </source>
</evidence>
<gene>
    <name evidence="2" type="ORF">GA0074695_1872</name>
</gene>
<dbReference type="InterPro" id="IPR029068">
    <property type="entry name" value="Glyas_Bleomycin-R_OHBP_Dase"/>
</dbReference>
<dbReference type="InterPro" id="IPR052164">
    <property type="entry name" value="Anthracycline_SecMetBiosynth"/>
</dbReference>
<dbReference type="AlphaFoldDB" id="A0A1C4VWP3"/>
<proteinExistence type="predicted"/>
<sequence>MSSTPITWFEIGSDRPDEVERFYADLFGWSFEEQGAPDRSYRVTTAGGEQGIGGAVRATGGDSPNYAIFYAEVADVAETCRQVEAAGGKVLVPLRTAPSGLSFAHLLDPSGNRLGVFTPPPAG</sequence>
<keyword evidence="3" id="KW-1185">Reference proteome</keyword>
<dbReference type="CDD" id="cd07247">
    <property type="entry name" value="SgaA_N_like"/>
    <property type="match status" value="1"/>
</dbReference>
<protein>
    <recommendedName>
        <fullName evidence="1">VOC domain-containing protein</fullName>
    </recommendedName>
</protein>
<dbReference type="InterPro" id="IPR037523">
    <property type="entry name" value="VOC_core"/>
</dbReference>
<dbReference type="OrthoDB" id="9793039at2"/>
<evidence type="ECO:0000313" key="2">
    <source>
        <dbReference type="EMBL" id="SCE88392.1"/>
    </source>
</evidence>
<dbReference type="PANTHER" id="PTHR33993:SF14">
    <property type="entry name" value="GB|AAF24581.1"/>
    <property type="match status" value="1"/>
</dbReference>
<dbReference type="RefSeq" id="WP_089005871.1">
    <property type="nucleotide sequence ID" value="NZ_LT607411.1"/>
</dbReference>
<evidence type="ECO:0000313" key="3">
    <source>
        <dbReference type="Proteomes" id="UP000198242"/>
    </source>
</evidence>
<dbReference type="PROSITE" id="PS51819">
    <property type="entry name" value="VOC"/>
    <property type="match status" value="1"/>
</dbReference>
<dbReference type="InterPro" id="IPR004360">
    <property type="entry name" value="Glyas_Fos-R_dOase_dom"/>
</dbReference>
<organism evidence="2 3">
    <name type="scientific">Micromonospora viridifaciens</name>
    <dbReference type="NCBI Taxonomy" id="1881"/>
    <lineage>
        <taxon>Bacteria</taxon>
        <taxon>Bacillati</taxon>
        <taxon>Actinomycetota</taxon>
        <taxon>Actinomycetes</taxon>
        <taxon>Micromonosporales</taxon>
        <taxon>Micromonosporaceae</taxon>
        <taxon>Micromonospora</taxon>
    </lineage>
</organism>